<dbReference type="CDD" id="cd17557">
    <property type="entry name" value="REC_Rcp-like"/>
    <property type="match status" value="1"/>
</dbReference>
<evidence type="ECO:0000256" key="1">
    <source>
        <dbReference type="PROSITE-ProRule" id="PRU00169"/>
    </source>
</evidence>
<accession>A0ABU3K7W0</accession>
<feature type="modified residue" description="4-aspartylphosphate" evidence="1">
    <location>
        <position position="64"/>
    </location>
</feature>
<evidence type="ECO:0000313" key="3">
    <source>
        <dbReference type="EMBL" id="MDT7042507.1"/>
    </source>
</evidence>
<organism evidence="3 4">
    <name type="scientific">Candidatus Nitronereus thalassa</name>
    <dbReference type="NCBI Taxonomy" id="3020898"/>
    <lineage>
        <taxon>Bacteria</taxon>
        <taxon>Pseudomonadati</taxon>
        <taxon>Nitrospirota</taxon>
        <taxon>Nitrospiria</taxon>
        <taxon>Nitrospirales</taxon>
        <taxon>Nitrospiraceae</taxon>
        <taxon>Candidatus Nitronereus</taxon>
    </lineage>
</organism>
<dbReference type="EMBL" id="JAQOUE010000001">
    <property type="protein sequence ID" value="MDT7042507.1"/>
    <property type="molecule type" value="Genomic_DNA"/>
</dbReference>
<dbReference type="RefSeq" id="WP_313832920.1">
    <property type="nucleotide sequence ID" value="NZ_JAQOUE010000001.1"/>
</dbReference>
<keyword evidence="4" id="KW-1185">Reference proteome</keyword>
<dbReference type="InterPro" id="IPR011006">
    <property type="entry name" value="CheY-like_superfamily"/>
</dbReference>
<dbReference type="SMART" id="SM00448">
    <property type="entry name" value="REC"/>
    <property type="match status" value="1"/>
</dbReference>
<evidence type="ECO:0000313" key="4">
    <source>
        <dbReference type="Proteomes" id="UP001250932"/>
    </source>
</evidence>
<gene>
    <name evidence="3" type="ORF">PPG34_09085</name>
</gene>
<dbReference type="PANTHER" id="PTHR44520">
    <property type="entry name" value="RESPONSE REGULATOR RCP1-RELATED"/>
    <property type="match status" value="1"/>
</dbReference>
<dbReference type="Pfam" id="PF00072">
    <property type="entry name" value="Response_reg"/>
    <property type="match status" value="1"/>
</dbReference>
<reference evidence="3 4" key="1">
    <citation type="journal article" date="2023" name="ISME J.">
        <title>Cultivation and genomic characterization of novel and ubiquitous marine nitrite-oxidizing bacteria from the Nitrospirales.</title>
        <authorList>
            <person name="Mueller A.J."/>
            <person name="Daebeler A."/>
            <person name="Herbold C.W."/>
            <person name="Kirkegaard R.H."/>
            <person name="Daims H."/>
        </authorList>
    </citation>
    <scope>NUCLEOTIDE SEQUENCE [LARGE SCALE GENOMIC DNA]</scope>
    <source>
        <strain evidence="3 4">EB</strain>
    </source>
</reference>
<name>A0ABU3K7W0_9BACT</name>
<keyword evidence="1" id="KW-0597">Phosphoprotein</keyword>
<proteinExistence type="predicted"/>
<dbReference type="Proteomes" id="UP001250932">
    <property type="component" value="Unassembled WGS sequence"/>
</dbReference>
<dbReference type="PROSITE" id="PS50110">
    <property type="entry name" value="RESPONSE_REGULATORY"/>
    <property type="match status" value="1"/>
</dbReference>
<comment type="caution">
    <text evidence="3">The sequence shown here is derived from an EMBL/GenBank/DDBJ whole genome shotgun (WGS) entry which is preliminary data.</text>
</comment>
<feature type="domain" description="Response regulatory" evidence="2">
    <location>
        <begin position="6"/>
        <end position="131"/>
    </location>
</feature>
<dbReference type="InterPro" id="IPR052893">
    <property type="entry name" value="TCS_response_regulator"/>
</dbReference>
<dbReference type="InterPro" id="IPR001789">
    <property type="entry name" value="Sig_transdc_resp-reg_receiver"/>
</dbReference>
<dbReference type="SUPFAM" id="SSF52172">
    <property type="entry name" value="CheY-like"/>
    <property type="match status" value="1"/>
</dbReference>
<sequence>MQDKLTIIIIEDNRADVRLLKEALRESFLDPTLYILNDGSSAIRFFDEIKQGNSQELPHLILLDLNLPQINGLEVLQHIKGDDTLKRIPVIVLSSSQNPDDIAKAYDLHANCYLTKPVDLEPFFEIVKAVEYFWFQLARLPFSSKR</sequence>
<evidence type="ECO:0000259" key="2">
    <source>
        <dbReference type="PROSITE" id="PS50110"/>
    </source>
</evidence>
<protein>
    <submittedName>
        <fullName evidence="3">Response regulator</fullName>
    </submittedName>
</protein>
<dbReference type="Gene3D" id="3.40.50.2300">
    <property type="match status" value="1"/>
</dbReference>
<dbReference type="PANTHER" id="PTHR44520:SF2">
    <property type="entry name" value="RESPONSE REGULATOR RCP1"/>
    <property type="match status" value="1"/>
</dbReference>